<evidence type="ECO:0000256" key="1">
    <source>
        <dbReference type="SAM" id="MobiDB-lite"/>
    </source>
</evidence>
<proteinExistence type="predicted"/>
<keyword evidence="3" id="KW-1185">Reference proteome</keyword>
<name>A0A914BRK4_PATMI</name>
<dbReference type="EnsemblMetazoa" id="XM_038222668.1">
    <property type="protein sequence ID" value="XP_038078596.1"/>
    <property type="gene ID" value="LOC119745951"/>
</dbReference>
<organism evidence="2 3">
    <name type="scientific">Patiria miniata</name>
    <name type="common">Bat star</name>
    <name type="synonym">Asterina miniata</name>
    <dbReference type="NCBI Taxonomy" id="46514"/>
    <lineage>
        <taxon>Eukaryota</taxon>
        <taxon>Metazoa</taxon>
        <taxon>Echinodermata</taxon>
        <taxon>Eleutherozoa</taxon>
        <taxon>Asterozoa</taxon>
        <taxon>Asteroidea</taxon>
        <taxon>Valvatacea</taxon>
        <taxon>Valvatida</taxon>
        <taxon>Asterinidae</taxon>
        <taxon>Patiria</taxon>
    </lineage>
</organism>
<feature type="compositionally biased region" description="Basic and acidic residues" evidence="1">
    <location>
        <begin position="213"/>
        <end position="222"/>
    </location>
</feature>
<dbReference type="EnsemblMetazoa" id="XM_038222667.1">
    <property type="protein sequence ID" value="XP_038078595.1"/>
    <property type="gene ID" value="LOC119745951"/>
</dbReference>
<dbReference type="RefSeq" id="XP_038078594.1">
    <property type="nucleotide sequence ID" value="XM_038222666.1"/>
</dbReference>
<dbReference type="RefSeq" id="XP_038078595.1">
    <property type="nucleotide sequence ID" value="XM_038222667.1"/>
</dbReference>
<dbReference type="RefSeq" id="XP_038078592.1">
    <property type="nucleotide sequence ID" value="XM_038222664.1"/>
</dbReference>
<feature type="region of interest" description="Disordered" evidence="1">
    <location>
        <begin position="213"/>
        <end position="235"/>
    </location>
</feature>
<dbReference type="GeneID" id="119745951"/>
<evidence type="ECO:0000313" key="2">
    <source>
        <dbReference type="EnsemblMetazoa" id="XP_038078595.1"/>
    </source>
</evidence>
<evidence type="ECO:0000313" key="3">
    <source>
        <dbReference type="Proteomes" id="UP000887568"/>
    </source>
</evidence>
<accession>A0A914BRK4</accession>
<dbReference type="EnsemblMetazoa" id="XM_038222666.1">
    <property type="protein sequence ID" value="XP_038078594.1"/>
    <property type="gene ID" value="LOC119745951"/>
</dbReference>
<feature type="compositionally biased region" description="Low complexity" evidence="1">
    <location>
        <begin position="310"/>
        <end position="379"/>
    </location>
</feature>
<dbReference type="RefSeq" id="XP_038078596.1">
    <property type="nucleotide sequence ID" value="XM_038222668.1"/>
</dbReference>
<dbReference type="AlphaFoldDB" id="A0A914BRK4"/>
<dbReference type="RefSeq" id="XP_038078593.1">
    <property type="nucleotide sequence ID" value="XM_038222665.1"/>
</dbReference>
<reference evidence="2" key="1">
    <citation type="submission" date="2022-11" db="UniProtKB">
        <authorList>
            <consortium name="EnsemblMetazoa"/>
        </authorList>
    </citation>
    <scope>IDENTIFICATION</scope>
</reference>
<dbReference type="Proteomes" id="UP000887568">
    <property type="component" value="Unplaced"/>
</dbReference>
<dbReference type="EnsemblMetazoa" id="XM_038222665.1">
    <property type="protein sequence ID" value="XP_038078593.1"/>
    <property type="gene ID" value="LOC119745951"/>
</dbReference>
<feature type="region of interest" description="Disordered" evidence="1">
    <location>
        <begin position="310"/>
        <end position="386"/>
    </location>
</feature>
<sequence length="398" mass="44310">MSKAKKTIRAHPEKECLTQCAVKYCNADLRFTRIYHVTGFDAAKMLFAHQVYAIARDSCICGKCNTRIARQYNQPKEAGPVYGGSKPKRERKATCFLSRFQKCESVAAHDTTAGDWPSFAACFGLHQHDPVPVHEISLCKLHYGKWYEIKNQNDCSYCFRRLRSLRVKKRHTIPDFPKVKEFLQECGEVTVDENSNICHTCYMNFRDIVEMRRESSDEESRGKVPQGPKGFNTEYGTSPIPLGHAMGSRWDPMQWYPIGSHSNGIPLPMSQISHWVPLQWYPIGIPVPMSQFPQWVPSIPLNGSVVVEATTSEAESTTSEAEATTSEAEATTFEAEATTSQVGAKTEATTSEAESTTSEAEATTSEAEATTFEAEATTSQVGAKAEATTFQVKSEPIF</sequence>
<protein>
    <submittedName>
        <fullName evidence="2">Uncharacterized protein</fullName>
    </submittedName>
</protein>
<dbReference type="EnsemblMetazoa" id="XM_038222664.1">
    <property type="protein sequence ID" value="XP_038078592.1"/>
    <property type="gene ID" value="LOC119745951"/>
</dbReference>